<evidence type="ECO:0000256" key="2">
    <source>
        <dbReference type="SAM" id="MobiDB-lite"/>
    </source>
</evidence>
<feature type="transmembrane region" description="Helical" evidence="3">
    <location>
        <begin position="220"/>
        <end position="240"/>
    </location>
</feature>
<dbReference type="InterPro" id="IPR018778">
    <property type="entry name" value="T7SS_EssB"/>
</dbReference>
<dbReference type="Gene3D" id="1.25.40.680">
    <property type="entry name" value="Type VII secretion system EssB, C-terminal-like domain"/>
    <property type="match status" value="1"/>
</dbReference>
<sequence length="450" mass="51155">MEEKLVKLNAAEIKYSMDGGVWKLEMAKSQTRVKDARQLGLLEETMDLFLPVTVEEGEDVFTFSFRTEGLTPWEKAIRLSRSEKLRLLHNLARFRKCFDTRFICFFHPQNLVFDENLMPFCLYRGIRGVLPPYEQDGDEFLYRYKCLAVALFSKKYTYDELYAGSLEHVKETEFERRVAGMEDAGELAAFLYEQYLLEKKTAERTLQTVPKKQFRLFKRLSYAMMAACILLAIPLLYFAFMKFPFQQHLLAAHHDFLSENYSGVISDLNDMNPEKLPAAGKYVLAYSYVKTENMDDEAKTNVMNNISLKSDPDYLLYWIYNGRGNLNKSLDLALYMNDPVLIVYAYLKKEEQAQNDPHLSGAEREAKVAQYEEKAQSYAKKYGIPINTGDAASENGTGTAETDGAATGADASAQPADAASKEEPAAKDKKQDPKKDAKDTGNDKKDSAGK</sequence>
<accession>A0A150K7P9</accession>
<evidence type="ECO:0000313" key="5">
    <source>
        <dbReference type="Proteomes" id="UP000075304"/>
    </source>
</evidence>
<dbReference type="Pfam" id="PF10140">
    <property type="entry name" value="YukC"/>
    <property type="match status" value="1"/>
</dbReference>
<evidence type="ECO:0008006" key="6">
    <source>
        <dbReference type="Google" id="ProtNLM"/>
    </source>
</evidence>
<proteinExistence type="inferred from homology"/>
<comment type="caution">
    <text evidence="4">The sequence shown here is derived from an EMBL/GenBank/DDBJ whole genome shotgun (WGS) entry which is preliminary data.</text>
</comment>
<dbReference type="PATRIC" id="fig|1398.25.peg.438"/>
<dbReference type="NCBIfam" id="TIGR03926">
    <property type="entry name" value="T7_EssB"/>
    <property type="match status" value="1"/>
</dbReference>
<dbReference type="Gene3D" id="1.10.510.10">
    <property type="entry name" value="Transferase(Phosphotransferase) domain 1"/>
    <property type="match status" value="1"/>
</dbReference>
<gene>
    <name evidence="4" type="ORF">B4099_0375</name>
</gene>
<feature type="compositionally biased region" description="Low complexity" evidence="2">
    <location>
        <begin position="396"/>
        <end position="418"/>
    </location>
</feature>
<feature type="compositionally biased region" description="Basic and acidic residues" evidence="2">
    <location>
        <begin position="419"/>
        <end position="450"/>
    </location>
</feature>
<name>A0A150K7P9_HEYCO</name>
<keyword evidence="3" id="KW-0472">Membrane</keyword>
<keyword evidence="3" id="KW-1133">Transmembrane helix</keyword>
<dbReference type="RefSeq" id="WP_061575491.1">
    <property type="nucleotide sequence ID" value="NZ_JAABON010000042.1"/>
</dbReference>
<dbReference type="AlphaFoldDB" id="A0A150K7P9"/>
<keyword evidence="3" id="KW-0812">Transmembrane</keyword>
<dbReference type="EMBL" id="LQYI01000091">
    <property type="protein sequence ID" value="KYC65228.1"/>
    <property type="molecule type" value="Genomic_DNA"/>
</dbReference>
<reference evidence="4 5" key="1">
    <citation type="submission" date="2016-01" db="EMBL/GenBank/DDBJ databases">
        <title>Genome Sequences of Twelve Sporeforming Bacillus Species Isolated from Foods.</title>
        <authorList>
            <person name="Berendsen E.M."/>
            <person name="Wells-Bennik M.H."/>
            <person name="Krawcyk A.O."/>
            <person name="De Jong A."/>
            <person name="Holsappel S."/>
            <person name="Eijlander R.T."/>
            <person name="Kuipers O.P."/>
        </authorList>
    </citation>
    <scope>NUCLEOTIDE SEQUENCE [LARGE SCALE GENOMIC DNA]</scope>
    <source>
        <strain evidence="4 5">B4099</strain>
    </source>
</reference>
<evidence type="ECO:0000256" key="3">
    <source>
        <dbReference type="SAM" id="Phobius"/>
    </source>
</evidence>
<dbReference type="InterPro" id="IPR042565">
    <property type="entry name" value="T7SS_EssB_C"/>
</dbReference>
<evidence type="ECO:0000313" key="4">
    <source>
        <dbReference type="EMBL" id="KYC65228.1"/>
    </source>
</evidence>
<feature type="region of interest" description="Disordered" evidence="2">
    <location>
        <begin position="385"/>
        <end position="450"/>
    </location>
</feature>
<comment type="similarity">
    <text evidence="1">Belongs to the EssB family.</text>
</comment>
<evidence type="ECO:0000256" key="1">
    <source>
        <dbReference type="ARBA" id="ARBA00010163"/>
    </source>
</evidence>
<organism evidence="4 5">
    <name type="scientific">Heyndrickxia coagulans</name>
    <name type="common">Weizmannia coagulans</name>
    <dbReference type="NCBI Taxonomy" id="1398"/>
    <lineage>
        <taxon>Bacteria</taxon>
        <taxon>Bacillati</taxon>
        <taxon>Bacillota</taxon>
        <taxon>Bacilli</taxon>
        <taxon>Bacillales</taxon>
        <taxon>Bacillaceae</taxon>
        <taxon>Heyndrickxia</taxon>
    </lineage>
</organism>
<dbReference type="Proteomes" id="UP000075304">
    <property type="component" value="Unassembled WGS sequence"/>
</dbReference>
<protein>
    <recommendedName>
        <fullName evidence="6">Type VII secretion protein EssB</fullName>
    </recommendedName>
</protein>